<evidence type="ECO:0000259" key="1">
    <source>
        <dbReference type="Pfam" id="PF00882"/>
    </source>
</evidence>
<gene>
    <name evidence="2" type="ORF">GBAR_LOCUS11196</name>
</gene>
<dbReference type="EMBL" id="CASHTH010001687">
    <property type="protein sequence ID" value="CAI8018441.1"/>
    <property type="molecule type" value="Genomic_DNA"/>
</dbReference>
<sequence length="248" mass="28847">MHIYLCQQVSTELDWGYAHDHPGAAYLGSTTPDIRAMTKWDRARTHFSDLSVTHVGAGVQRMFELHPHLAGSDNGLSPHTRSFLLGYVSHLVADEMWITTMFRPHFAPDSRVTDTDIEAHIWDRALQLDMDRAVLDGNAHLVIENDAIAAVDRMPALEFLEDELIDEWRSWVARLLGWDFTWERLKRALNRMYRDNDEVQQVVDGFLEHMPQSLERVYERVPRDLIDTYRQRVIDETKTQAREYLSAT</sequence>
<dbReference type="InterPro" id="IPR029002">
    <property type="entry name" value="PLPC/GPLD1"/>
</dbReference>
<evidence type="ECO:0000313" key="3">
    <source>
        <dbReference type="Proteomes" id="UP001174909"/>
    </source>
</evidence>
<dbReference type="Pfam" id="PF00882">
    <property type="entry name" value="Zn_dep_PLPC"/>
    <property type="match status" value="1"/>
</dbReference>
<protein>
    <recommendedName>
        <fullName evidence="1">Phospholipase C/D domain-containing protein</fullName>
    </recommendedName>
</protein>
<name>A0AA35RY86_GEOBA</name>
<evidence type="ECO:0000313" key="2">
    <source>
        <dbReference type="EMBL" id="CAI8018441.1"/>
    </source>
</evidence>
<comment type="caution">
    <text evidence="2">The sequence shown here is derived from an EMBL/GenBank/DDBJ whole genome shotgun (WGS) entry which is preliminary data.</text>
</comment>
<keyword evidence="3" id="KW-1185">Reference proteome</keyword>
<reference evidence="2" key="1">
    <citation type="submission" date="2023-03" db="EMBL/GenBank/DDBJ databases">
        <authorList>
            <person name="Steffen K."/>
            <person name="Cardenas P."/>
        </authorList>
    </citation>
    <scope>NUCLEOTIDE SEQUENCE</scope>
</reference>
<accession>A0AA35RY86</accession>
<dbReference type="AlphaFoldDB" id="A0AA35RY86"/>
<feature type="domain" description="Phospholipase C/D" evidence="1">
    <location>
        <begin position="1"/>
        <end position="94"/>
    </location>
</feature>
<proteinExistence type="predicted"/>
<dbReference type="Proteomes" id="UP001174909">
    <property type="component" value="Unassembled WGS sequence"/>
</dbReference>
<organism evidence="2 3">
    <name type="scientific">Geodia barretti</name>
    <name type="common">Barrett's horny sponge</name>
    <dbReference type="NCBI Taxonomy" id="519541"/>
    <lineage>
        <taxon>Eukaryota</taxon>
        <taxon>Metazoa</taxon>
        <taxon>Porifera</taxon>
        <taxon>Demospongiae</taxon>
        <taxon>Heteroscleromorpha</taxon>
        <taxon>Tetractinellida</taxon>
        <taxon>Astrophorina</taxon>
        <taxon>Geodiidae</taxon>
        <taxon>Geodia</taxon>
    </lineage>
</organism>